<evidence type="ECO:0000256" key="9">
    <source>
        <dbReference type="ARBA" id="ARBA00022989"/>
    </source>
</evidence>
<dbReference type="RefSeq" id="WP_118401790.1">
    <property type="nucleotide sequence ID" value="NZ_JADNFX010000003.1"/>
</dbReference>
<comment type="cofactor">
    <cofactor evidence="2">
        <name>Co(2+)</name>
        <dbReference type="ChEBI" id="CHEBI:48828"/>
    </cofactor>
</comment>
<evidence type="ECO:0000256" key="7">
    <source>
        <dbReference type="ARBA" id="ARBA00022729"/>
    </source>
</evidence>
<dbReference type="Pfam" id="PF01963">
    <property type="entry name" value="TraB_PrgY_gumN"/>
    <property type="match status" value="1"/>
</dbReference>
<dbReference type="GO" id="GO:0030178">
    <property type="term" value="P:negative regulation of Wnt signaling pathway"/>
    <property type="evidence" value="ECO:0007669"/>
    <property type="project" value="InterPro"/>
</dbReference>
<reference evidence="13 14" key="1">
    <citation type="submission" date="2018-08" db="EMBL/GenBank/DDBJ databases">
        <title>A genome reference for cultivated species of the human gut microbiota.</title>
        <authorList>
            <person name="Zou Y."/>
            <person name="Xue W."/>
            <person name="Luo G."/>
        </authorList>
    </citation>
    <scope>NUCLEOTIDE SEQUENCE [LARGE SCALE GENOMIC DNA]</scope>
    <source>
        <strain evidence="13 14">AF22-3AC</strain>
    </source>
</reference>
<evidence type="ECO:0000256" key="2">
    <source>
        <dbReference type="ARBA" id="ARBA00001941"/>
    </source>
</evidence>
<keyword evidence="11" id="KW-0472">Membrane</keyword>
<evidence type="ECO:0000313" key="13">
    <source>
        <dbReference type="EMBL" id="RGS38998.1"/>
    </source>
</evidence>
<sequence>MELMKYFITLFFLLLSGGITYSTQLKQSDFAQNNEYSLLWKISGNGLQQDSYLLGTMHSVGQTFLDSIPGFGKIFSTVKQIAIEYDAFTQDSINRTRKTSLKKYVYMPQNVTYESLFCHKDFCFVDSFLRRGNPQYFIYKPMFWSSFFSSMLIYQKIRGREIDMDRFILLMGYQNNKKIYFMETLEEVDERTAYLDSLGYSTISIQSQAAILKRILQYPDSITSSINLTMKFYKEQSASALQAIDSVNKKESVNLFAFSSIKKDEIARIKEYQQCYIETIGVIRNDKWLKRLLPMINKESSLIAVGVMHLIGSDGLIAKLRKLGYIVEPIR</sequence>
<dbReference type="InterPro" id="IPR002816">
    <property type="entry name" value="TraB/PrgY/GumN_fam"/>
</dbReference>
<dbReference type="AlphaFoldDB" id="A0A412IM42"/>
<keyword evidence="5" id="KW-0812">Transmembrane</keyword>
<evidence type="ECO:0000256" key="12">
    <source>
        <dbReference type="ARBA" id="ARBA00023180"/>
    </source>
</evidence>
<evidence type="ECO:0000256" key="10">
    <source>
        <dbReference type="ARBA" id="ARBA00023049"/>
    </source>
</evidence>
<dbReference type="GO" id="GO:0006508">
    <property type="term" value="P:proteolysis"/>
    <property type="evidence" value="ECO:0007669"/>
    <property type="project" value="UniProtKB-KW"/>
</dbReference>
<dbReference type="InterPro" id="IPR040230">
    <property type="entry name" value="TIKI1/2-like"/>
</dbReference>
<evidence type="ECO:0000256" key="4">
    <source>
        <dbReference type="ARBA" id="ARBA00022670"/>
    </source>
</evidence>
<dbReference type="GO" id="GO:0004222">
    <property type="term" value="F:metalloendopeptidase activity"/>
    <property type="evidence" value="ECO:0007669"/>
    <property type="project" value="TreeGrafter"/>
</dbReference>
<evidence type="ECO:0000256" key="5">
    <source>
        <dbReference type="ARBA" id="ARBA00022692"/>
    </source>
</evidence>
<proteinExistence type="predicted"/>
<dbReference type="EMBL" id="QRVJ01000002">
    <property type="protein sequence ID" value="RGS38998.1"/>
    <property type="molecule type" value="Genomic_DNA"/>
</dbReference>
<evidence type="ECO:0000256" key="11">
    <source>
        <dbReference type="ARBA" id="ARBA00023136"/>
    </source>
</evidence>
<keyword evidence="4" id="KW-0645">Protease</keyword>
<keyword evidence="12" id="KW-0325">Glycoprotein</keyword>
<dbReference type="PANTHER" id="PTHR31120">
    <property type="entry name" value="METALLOPROTEASE TIKI"/>
    <property type="match status" value="1"/>
</dbReference>
<evidence type="ECO:0000256" key="6">
    <source>
        <dbReference type="ARBA" id="ARBA00022723"/>
    </source>
</evidence>
<evidence type="ECO:0000256" key="1">
    <source>
        <dbReference type="ARBA" id="ARBA00001936"/>
    </source>
</evidence>
<gene>
    <name evidence="13" type="ORF">DWX97_03365</name>
</gene>
<evidence type="ECO:0000256" key="3">
    <source>
        <dbReference type="ARBA" id="ARBA00004479"/>
    </source>
</evidence>
<name>A0A412IM42_9BACE</name>
<dbReference type="Proteomes" id="UP000283341">
    <property type="component" value="Unassembled WGS sequence"/>
</dbReference>
<keyword evidence="8" id="KW-0378">Hydrolase</keyword>
<evidence type="ECO:0000256" key="8">
    <source>
        <dbReference type="ARBA" id="ARBA00022801"/>
    </source>
</evidence>
<keyword evidence="6" id="KW-0479">Metal-binding</keyword>
<keyword evidence="9" id="KW-1133">Transmembrane helix</keyword>
<comment type="caution">
    <text evidence="13">The sequence shown here is derived from an EMBL/GenBank/DDBJ whole genome shotgun (WGS) entry which is preliminary data.</text>
</comment>
<dbReference type="GO" id="GO:0016020">
    <property type="term" value="C:membrane"/>
    <property type="evidence" value="ECO:0007669"/>
    <property type="project" value="UniProtKB-SubCell"/>
</dbReference>
<keyword evidence="10" id="KW-0482">Metalloprotease</keyword>
<organism evidence="13 14">
    <name type="scientific">Bacteroides cellulosilyticus</name>
    <dbReference type="NCBI Taxonomy" id="246787"/>
    <lineage>
        <taxon>Bacteria</taxon>
        <taxon>Pseudomonadati</taxon>
        <taxon>Bacteroidota</taxon>
        <taxon>Bacteroidia</taxon>
        <taxon>Bacteroidales</taxon>
        <taxon>Bacteroidaceae</taxon>
        <taxon>Bacteroides</taxon>
    </lineage>
</organism>
<dbReference type="GO" id="GO:0046872">
    <property type="term" value="F:metal ion binding"/>
    <property type="evidence" value="ECO:0007669"/>
    <property type="project" value="UniProtKB-KW"/>
</dbReference>
<keyword evidence="7" id="KW-0732">Signal</keyword>
<evidence type="ECO:0000313" key="14">
    <source>
        <dbReference type="Proteomes" id="UP000283341"/>
    </source>
</evidence>
<accession>A0A412IM42</accession>
<comment type="subcellular location">
    <subcellularLocation>
        <location evidence="3">Membrane</location>
        <topology evidence="3">Single-pass type I membrane protein</topology>
    </subcellularLocation>
</comment>
<dbReference type="CDD" id="cd14789">
    <property type="entry name" value="Tiki"/>
    <property type="match status" value="1"/>
</dbReference>
<dbReference type="PANTHER" id="PTHR31120:SF6">
    <property type="entry name" value="METALLOPROTEASE TIKI HOMOLOG"/>
    <property type="match status" value="1"/>
</dbReference>
<protein>
    <submittedName>
        <fullName evidence="13">TraB/GumN family protein</fullName>
    </submittedName>
</protein>
<comment type="cofactor">
    <cofactor evidence="1">
        <name>Mn(2+)</name>
        <dbReference type="ChEBI" id="CHEBI:29035"/>
    </cofactor>
</comment>